<organism evidence="10 11">
    <name type="scientific">Pomacea canaliculata</name>
    <name type="common">Golden apple snail</name>
    <dbReference type="NCBI Taxonomy" id="400727"/>
    <lineage>
        <taxon>Eukaryota</taxon>
        <taxon>Metazoa</taxon>
        <taxon>Spiralia</taxon>
        <taxon>Lophotrochozoa</taxon>
        <taxon>Mollusca</taxon>
        <taxon>Gastropoda</taxon>
        <taxon>Caenogastropoda</taxon>
        <taxon>Architaenioglossa</taxon>
        <taxon>Ampullarioidea</taxon>
        <taxon>Ampullariidae</taxon>
        <taxon>Pomacea</taxon>
    </lineage>
</organism>
<dbReference type="GO" id="GO:0016020">
    <property type="term" value="C:membrane"/>
    <property type="evidence" value="ECO:0007669"/>
    <property type="project" value="UniProtKB-SubCell"/>
</dbReference>
<dbReference type="GO" id="GO:0050982">
    <property type="term" value="P:detection of mechanical stimulus"/>
    <property type="evidence" value="ECO:0007669"/>
    <property type="project" value="TreeGrafter"/>
</dbReference>
<evidence type="ECO:0000259" key="9">
    <source>
        <dbReference type="Pfam" id="PF20519"/>
    </source>
</evidence>
<evidence type="ECO:0000256" key="4">
    <source>
        <dbReference type="ARBA" id="ARBA00022989"/>
    </source>
</evidence>
<accession>A0A2T7PZW1</accession>
<dbReference type="FunFam" id="1.10.287.70:FF:000086">
    <property type="entry name" value="Polycystic kidney disease 2"/>
    <property type="match status" value="1"/>
</dbReference>
<feature type="transmembrane region" description="Helical" evidence="7">
    <location>
        <begin position="187"/>
        <end position="205"/>
    </location>
</feature>
<dbReference type="GO" id="GO:0005262">
    <property type="term" value="F:calcium channel activity"/>
    <property type="evidence" value="ECO:0007669"/>
    <property type="project" value="TreeGrafter"/>
</dbReference>
<evidence type="ECO:0000256" key="6">
    <source>
        <dbReference type="ARBA" id="ARBA00023180"/>
    </source>
</evidence>
<evidence type="ECO:0000256" key="2">
    <source>
        <dbReference type="ARBA" id="ARBA00007200"/>
    </source>
</evidence>
<proteinExistence type="inferred from homology"/>
<dbReference type="Pfam" id="PF08016">
    <property type="entry name" value="PKD_channel"/>
    <property type="match status" value="1"/>
</dbReference>
<feature type="transmembrane region" description="Helical" evidence="7">
    <location>
        <begin position="144"/>
        <end position="167"/>
    </location>
</feature>
<evidence type="ECO:0000256" key="5">
    <source>
        <dbReference type="ARBA" id="ARBA00023136"/>
    </source>
</evidence>
<keyword evidence="6" id="KW-0325">Glycoprotein</keyword>
<dbReference type="AlphaFoldDB" id="A0A2T7PZW1"/>
<dbReference type="GO" id="GO:0005509">
    <property type="term" value="F:calcium ion binding"/>
    <property type="evidence" value="ECO:0007669"/>
    <property type="project" value="InterPro"/>
</dbReference>
<comment type="similarity">
    <text evidence="2">Belongs to the polycystin family.</text>
</comment>
<gene>
    <name evidence="10" type="ORF">C0Q70_01574</name>
</gene>
<feature type="transmembrane region" description="Helical" evidence="7">
    <location>
        <begin position="277"/>
        <end position="299"/>
    </location>
</feature>
<comment type="caution">
    <text evidence="10">The sequence shown here is derived from an EMBL/GenBank/DDBJ whole genome shotgun (WGS) entry which is preliminary data.</text>
</comment>
<dbReference type="InterPro" id="IPR003915">
    <property type="entry name" value="PKD_2"/>
</dbReference>
<dbReference type="STRING" id="400727.A0A2T7PZW1"/>
<evidence type="ECO:0000313" key="11">
    <source>
        <dbReference type="Proteomes" id="UP000245119"/>
    </source>
</evidence>
<feature type="transmembrane region" description="Helical" evidence="7">
    <location>
        <begin position="237"/>
        <end position="257"/>
    </location>
</feature>
<reference evidence="10 11" key="1">
    <citation type="submission" date="2018-04" db="EMBL/GenBank/DDBJ databases">
        <title>The genome of golden apple snail Pomacea canaliculata provides insight into stress tolerance and invasive adaptation.</title>
        <authorList>
            <person name="Liu C."/>
            <person name="Liu B."/>
            <person name="Ren Y."/>
            <person name="Zhang Y."/>
            <person name="Wang H."/>
            <person name="Li S."/>
            <person name="Jiang F."/>
            <person name="Yin L."/>
            <person name="Zhang G."/>
            <person name="Qian W."/>
            <person name="Fan W."/>
        </authorList>
    </citation>
    <scope>NUCLEOTIDE SEQUENCE [LARGE SCALE GENOMIC DNA]</scope>
    <source>
        <strain evidence="10">SZHN2017</strain>
        <tissue evidence="10">Muscle</tissue>
    </source>
</reference>
<dbReference type="Proteomes" id="UP000245119">
    <property type="component" value="Linkage Group LG1"/>
</dbReference>
<dbReference type="Gene3D" id="1.10.287.70">
    <property type="match status" value="1"/>
</dbReference>
<dbReference type="OrthoDB" id="444119at2759"/>
<keyword evidence="3 7" id="KW-0812">Transmembrane</keyword>
<protein>
    <submittedName>
        <fullName evidence="10">Uncharacterized protein</fullName>
    </submittedName>
</protein>
<dbReference type="EMBL" id="PZQS01000001">
    <property type="protein sequence ID" value="PVD38949.1"/>
    <property type="molecule type" value="Genomic_DNA"/>
</dbReference>
<dbReference type="InterPro" id="IPR013122">
    <property type="entry name" value="PKD1_2_channel"/>
</dbReference>
<keyword evidence="11" id="KW-1185">Reference proteome</keyword>
<dbReference type="PRINTS" id="PR01433">
    <property type="entry name" value="POLYCYSTIN2"/>
</dbReference>
<dbReference type="InterPro" id="IPR046791">
    <property type="entry name" value="Polycystin_dom"/>
</dbReference>
<evidence type="ECO:0000313" key="10">
    <source>
        <dbReference type="EMBL" id="PVD38949.1"/>
    </source>
</evidence>
<evidence type="ECO:0000256" key="7">
    <source>
        <dbReference type="SAM" id="Phobius"/>
    </source>
</evidence>
<feature type="transmembrane region" description="Helical" evidence="7">
    <location>
        <begin position="336"/>
        <end position="360"/>
    </location>
</feature>
<comment type="subcellular location">
    <subcellularLocation>
        <location evidence="1">Membrane</location>
        <topology evidence="1">Multi-pass membrane protein</topology>
    </subcellularLocation>
</comment>
<feature type="domain" description="Polycystin" evidence="9">
    <location>
        <begin position="5"/>
        <end position="140"/>
    </location>
</feature>
<feature type="domain" description="Polycystin cation channel PKD1/PKD2" evidence="8">
    <location>
        <begin position="146"/>
        <end position="367"/>
    </location>
</feature>
<name>A0A2T7PZW1_POMCA</name>
<keyword evidence="5 7" id="KW-0472">Membrane</keyword>
<dbReference type="PANTHER" id="PTHR10877">
    <property type="entry name" value="POLYCYSTIN FAMILY MEMBER"/>
    <property type="match status" value="1"/>
</dbReference>
<keyword evidence="4 7" id="KW-1133">Transmembrane helix</keyword>
<dbReference type="InterPro" id="IPR051223">
    <property type="entry name" value="Polycystin"/>
</dbReference>
<evidence type="ECO:0000259" key="8">
    <source>
        <dbReference type="Pfam" id="PF08016"/>
    </source>
</evidence>
<dbReference type="Pfam" id="PF20519">
    <property type="entry name" value="Polycystin_dom"/>
    <property type="match status" value="1"/>
</dbReference>
<evidence type="ECO:0000256" key="1">
    <source>
        <dbReference type="ARBA" id="ARBA00004141"/>
    </source>
</evidence>
<dbReference type="PANTHER" id="PTHR10877:SF194">
    <property type="entry name" value="LOCATION OF VULVA DEFECTIVE 1"/>
    <property type="match status" value="1"/>
</dbReference>
<sequence length="395" mass="45124">MKEIVHHCRDAYSWTNDDTKDYLPGWTVPTDDQREELEDAEGAFVYQSSVKLKNAPYWGTVTTYKGGGYVLLTKREARRTEKAIKDAQDNGWLDQRTRAVFLEFTVYNPNVNLFASVVLLTEFLTTGGATATADIKIFRLLSYIGGWGLVVLIFEVTYAFFTLYFFVRCISMVKKERLRYFVNFWNLLEFILLCFAVACIVLYTFKHILAEVALTALKDRTSDGFVNFQSLALYDEVYGYVMSAVVYMATIQFLKLLQFNKKMGMLGDTIKLAAKDLKVFSIAFLLYFMAFVVTGYLLFGQMITTYNNIVGAAESMFAFALGAFDFESMSDAQPILGPIFFFSYIMVVYIGLMSIFLTIIGDSFSQVKDNVALRSNEYEIVDFMWTRFKGLMGFS</sequence>
<evidence type="ECO:0000256" key="3">
    <source>
        <dbReference type="ARBA" id="ARBA00022692"/>
    </source>
</evidence>